<feature type="compositionally biased region" description="Gly residues" evidence="1">
    <location>
        <begin position="59"/>
        <end position="68"/>
    </location>
</feature>
<feature type="region of interest" description="Disordered" evidence="1">
    <location>
        <begin position="256"/>
        <end position="319"/>
    </location>
</feature>
<feature type="compositionally biased region" description="Acidic residues" evidence="1">
    <location>
        <begin position="219"/>
        <end position="231"/>
    </location>
</feature>
<feature type="region of interest" description="Disordered" evidence="1">
    <location>
        <begin position="98"/>
        <end position="240"/>
    </location>
</feature>
<keyword evidence="3" id="KW-1185">Reference proteome</keyword>
<sequence length="319" mass="35124">MTDSLFSTPKRKRCEVLNDGLSKLDIGAQFTFDLADYSAPDDDKASPRTRVAHRFRGLQLGGGGGGGPSADRVGVDNDDDGPRKRVKLPDVEMLDVKKKADAAEHVHRSMPRRTQTVDEEGGANRQYKSYPIFLDDDSSYSSSETLVNTSADDNGSTTTPSLSPPSPPPPSHAQRQPRNRTFKRAGTPPFPSTAKHTTKPPSKITDPLRTSLTWHEDEITIYDPDDSDDDGTGINGIGFKPTPAIAYARAVRRRQQLAEYKKREEREARARRSRRRRGGSPMPGTLGLAGTDNTKGEREPRRRVRFLDREGGGGELIGD</sequence>
<evidence type="ECO:0000313" key="3">
    <source>
        <dbReference type="Proteomes" id="UP001305647"/>
    </source>
</evidence>
<name>A0AAN6PW95_9PEZI</name>
<reference evidence="2" key="1">
    <citation type="journal article" date="2023" name="Mol. Phylogenet. Evol.">
        <title>Genome-scale phylogeny and comparative genomics of the fungal order Sordariales.</title>
        <authorList>
            <person name="Hensen N."/>
            <person name="Bonometti L."/>
            <person name="Westerberg I."/>
            <person name="Brannstrom I.O."/>
            <person name="Guillou S."/>
            <person name="Cros-Aarteil S."/>
            <person name="Calhoun S."/>
            <person name="Haridas S."/>
            <person name="Kuo A."/>
            <person name="Mondo S."/>
            <person name="Pangilinan J."/>
            <person name="Riley R."/>
            <person name="LaButti K."/>
            <person name="Andreopoulos B."/>
            <person name="Lipzen A."/>
            <person name="Chen C."/>
            <person name="Yan M."/>
            <person name="Daum C."/>
            <person name="Ng V."/>
            <person name="Clum A."/>
            <person name="Steindorff A."/>
            <person name="Ohm R.A."/>
            <person name="Martin F."/>
            <person name="Silar P."/>
            <person name="Natvig D.O."/>
            <person name="Lalanne C."/>
            <person name="Gautier V."/>
            <person name="Ament-Velasquez S.L."/>
            <person name="Kruys A."/>
            <person name="Hutchinson M.I."/>
            <person name="Powell A.J."/>
            <person name="Barry K."/>
            <person name="Miller A.N."/>
            <person name="Grigoriev I.V."/>
            <person name="Debuchy R."/>
            <person name="Gladieux P."/>
            <person name="Hiltunen Thoren M."/>
            <person name="Johannesson H."/>
        </authorList>
    </citation>
    <scope>NUCLEOTIDE SEQUENCE</scope>
    <source>
        <strain evidence="2">CBS 757.83</strain>
    </source>
</reference>
<comment type="caution">
    <text evidence="2">The sequence shown here is derived from an EMBL/GenBank/DDBJ whole genome shotgun (WGS) entry which is preliminary data.</text>
</comment>
<evidence type="ECO:0000313" key="2">
    <source>
        <dbReference type="EMBL" id="KAK4099129.1"/>
    </source>
</evidence>
<dbReference type="EMBL" id="MU863652">
    <property type="protein sequence ID" value="KAK4099129.1"/>
    <property type="molecule type" value="Genomic_DNA"/>
</dbReference>
<feature type="compositionally biased region" description="Basic and acidic residues" evidence="1">
    <location>
        <begin position="98"/>
        <end position="107"/>
    </location>
</feature>
<gene>
    <name evidence="2" type="ORF">N658DRAFT_174205</name>
</gene>
<reference evidence="2" key="2">
    <citation type="submission" date="2023-05" db="EMBL/GenBank/DDBJ databases">
        <authorList>
            <consortium name="Lawrence Berkeley National Laboratory"/>
            <person name="Steindorff A."/>
            <person name="Hensen N."/>
            <person name="Bonometti L."/>
            <person name="Westerberg I."/>
            <person name="Brannstrom I.O."/>
            <person name="Guillou S."/>
            <person name="Cros-Aarteil S."/>
            <person name="Calhoun S."/>
            <person name="Haridas S."/>
            <person name="Kuo A."/>
            <person name="Mondo S."/>
            <person name="Pangilinan J."/>
            <person name="Riley R."/>
            <person name="Labutti K."/>
            <person name="Andreopoulos B."/>
            <person name="Lipzen A."/>
            <person name="Chen C."/>
            <person name="Yanf M."/>
            <person name="Daum C."/>
            <person name="Ng V."/>
            <person name="Clum A."/>
            <person name="Ohm R."/>
            <person name="Martin F."/>
            <person name="Silar P."/>
            <person name="Natvig D."/>
            <person name="Lalanne C."/>
            <person name="Gautier V."/>
            <person name="Ament-Velasquez S.L."/>
            <person name="Kruys A."/>
            <person name="Hutchinson M.I."/>
            <person name="Powell A.J."/>
            <person name="Barry K."/>
            <person name="Miller A.N."/>
            <person name="Grigoriev I.V."/>
            <person name="Debuchy R."/>
            <person name="Gladieux P."/>
            <person name="Thoren M.H."/>
            <person name="Johannesson H."/>
        </authorList>
    </citation>
    <scope>NUCLEOTIDE SEQUENCE</scope>
    <source>
        <strain evidence="2">CBS 757.83</strain>
    </source>
</reference>
<dbReference type="AlphaFoldDB" id="A0AAN6PW95"/>
<feature type="compositionally biased region" description="Pro residues" evidence="1">
    <location>
        <begin position="162"/>
        <end position="171"/>
    </location>
</feature>
<accession>A0AAN6PW95</accession>
<proteinExistence type="predicted"/>
<feature type="compositionally biased region" description="Polar residues" evidence="1">
    <location>
        <begin position="139"/>
        <end position="155"/>
    </location>
</feature>
<organism evidence="2 3">
    <name type="scientific">Parathielavia hyrcaniae</name>
    <dbReference type="NCBI Taxonomy" id="113614"/>
    <lineage>
        <taxon>Eukaryota</taxon>
        <taxon>Fungi</taxon>
        <taxon>Dikarya</taxon>
        <taxon>Ascomycota</taxon>
        <taxon>Pezizomycotina</taxon>
        <taxon>Sordariomycetes</taxon>
        <taxon>Sordariomycetidae</taxon>
        <taxon>Sordariales</taxon>
        <taxon>Chaetomiaceae</taxon>
        <taxon>Parathielavia</taxon>
    </lineage>
</organism>
<dbReference type="Proteomes" id="UP001305647">
    <property type="component" value="Unassembled WGS sequence"/>
</dbReference>
<protein>
    <submittedName>
        <fullName evidence="2">Uncharacterized protein</fullName>
    </submittedName>
</protein>
<feature type="compositionally biased region" description="Basic and acidic residues" evidence="1">
    <location>
        <begin position="259"/>
        <end position="270"/>
    </location>
</feature>
<evidence type="ECO:0000256" key="1">
    <source>
        <dbReference type="SAM" id="MobiDB-lite"/>
    </source>
</evidence>
<feature type="region of interest" description="Disordered" evidence="1">
    <location>
        <begin position="56"/>
        <end position="86"/>
    </location>
</feature>
<feature type="compositionally biased region" description="Basic and acidic residues" evidence="1">
    <location>
        <begin position="294"/>
        <end position="312"/>
    </location>
</feature>